<organism evidence="1 2">
    <name type="scientific">Hoeflea marina</name>
    <dbReference type="NCBI Taxonomy" id="274592"/>
    <lineage>
        <taxon>Bacteria</taxon>
        <taxon>Pseudomonadati</taxon>
        <taxon>Pseudomonadota</taxon>
        <taxon>Alphaproteobacteria</taxon>
        <taxon>Hyphomicrobiales</taxon>
        <taxon>Rhizobiaceae</taxon>
        <taxon>Hoeflea</taxon>
    </lineage>
</organism>
<reference evidence="1 2" key="1">
    <citation type="submission" date="2018-05" db="EMBL/GenBank/DDBJ databases">
        <title>Genomic Encyclopedia of Type Strains, Phase IV (KMG-IV): sequencing the most valuable type-strain genomes for metagenomic binning, comparative biology and taxonomic classification.</title>
        <authorList>
            <person name="Goeker M."/>
        </authorList>
    </citation>
    <scope>NUCLEOTIDE SEQUENCE [LARGE SCALE GENOMIC DNA]</scope>
    <source>
        <strain evidence="1 2">DSM 16791</strain>
    </source>
</reference>
<evidence type="ECO:0000313" key="2">
    <source>
        <dbReference type="Proteomes" id="UP000246352"/>
    </source>
</evidence>
<evidence type="ECO:0000313" key="1">
    <source>
        <dbReference type="EMBL" id="PWW04307.1"/>
    </source>
</evidence>
<dbReference type="RefSeq" id="WP_110030754.1">
    <property type="nucleotide sequence ID" value="NZ_QGTR01000001.1"/>
</dbReference>
<dbReference type="Proteomes" id="UP000246352">
    <property type="component" value="Unassembled WGS sequence"/>
</dbReference>
<dbReference type="EMBL" id="QGTR01000001">
    <property type="protein sequence ID" value="PWW04307.1"/>
    <property type="molecule type" value="Genomic_DNA"/>
</dbReference>
<proteinExistence type="predicted"/>
<dbReference type="AlphaFoldDB" id="A0A317PTP2"/>
<protein>
    <submittedName>
        <fullName evidence="1">Uncharacterized protein</fullName>
    </submittedName>
</protein>
<keyword evidence="2" id="KW-1185">Reference proteome</keyword>
<comment type="caution">
    <text evidence="1">The sequence shown here is derived from an EMBL/GenBank/DDBJ whole genome shotgun (WGS) entry which is preliminary data.</text>
</comment>
<accession>A0A317PTP2</accession>
<name>A0A317PTP2_9HYPH</name>
<sequence length="112" mass="12330">MNRPAAKLLLDQTKTLCGQVDNLVNDAHSLDVHRSILRLVSLPSPCIQDRNLGDIPSEPCLQGSILDTPVPQPARLTPVEKLCRESARPFRRLARAIGDRRAGMARRPVAFG</sequence>
<gene>
    <name evidence="1" type="ORF">DFR52_1011002</name>
</gene>